<dbReference type="InterPro" id="IPR006439">
    <property type="entry name" value="HAD-SF_hydro_IA"/>
</dbReference>
<dbReference type="InterPro" id="IPR036412">
    <property type="entry name" value="HAD-like_sf"/>
</dbReference>
<evidence type="ECO:0000313" key="2">
    <source>
        <dbReference type="Proteomes" id="UP000198806"/>
    </source>
</evidence>
<dbReference type="PANTHER" id="PTHR18901">
    <property type="entry name" value="2-DEOXYGLUCOSE-6-PHOSPHATE PHOSPHATASE 2"/>
    <property type="match status" value="1"/>
</dbReference>
<evidence type="ECO:0000313" key="1">
    <source>
        <dbReference type="EMBL" id="SFN99018.1"/>
    </source>
</evidence>
<dbReference type="SFLD" id="SFLDG01135">
    <property type="entry name" value="C1.5.6:_HAD__Beta-PGM__Phospha"/>
    <property type="match status" value="1"/>
</dbReference>
<dbReference type="InterPro" id="IPR041492">
    <property type="entry name" value="HAD_2"/>
</dbReference>
<reference evidence="1 2" key="1">
    <citation type="submission" date="2016-10" db="EMBL/GenBank/DDBJ databases">
        <authorList>
            <person name="de Groot N.N."/>
        </authorList>
    </citation>
    <scope>NUCLEOTIDE SEQUENCE [LARGE SCALE GENOMIC DNA]</scope>
    <source>
        <strain evidence="1 2">DSM 1283</strain>
    </source>
</reference>
<proteinExistence type="predicted"/>
<dbReference type="STRING" id="1527.SAMN04489757_10622"/>
<accession>A0A1I5DIJ3</accession>
<dbReference type="EMBL" id="FOWD01000006">
    <property type="protein sequence ID" value="SFN99018.1"/>
    <property type="molecule type" value="Genomic_DNA"/>
</dbReference>
<sequence>MHWKNNENKNLNLNYKAVIFDMDGTMFDTEYLASLAWKRAGEELNYSITEDILSQVRGRNITDAIRIFSEIFGTDQVYKNAKVLRDGYVADMIKQNGIPIKKGLFELLAFLRETNTKMAVATSSYCERAKKYLIDAGVYDYFEAHIYGDMVTESKPNPEIFLMAARQLNVKAGECLVLEDSKSGIRAGKNAGMYPILIPDLTPPDKEMTENASLICKDLMEVLEVLKNSIQQ</sequence>
<dbReference type="InterPro" id="IPR023214">
    <property type="entry name" value="HAD_sf"/>
</dbReference>
<dbReference type="SUPFAM" id="SSF56784">
    <property type="entry name" value="HAD-like"/>
    <property type="match status" value="1"/>
</dbReference>
<dbReference type="SFLD" id="SFLDG01129">
    <property type="entry name" value="C1.5:_HAD__Beta-PGM__Phosphata"/>
    <property type="match status" value="1"/>
</dbReference>
<dbReference type="OrthoDB" id="9797743at2"/>
<dbReference type="Gene3D" id="3.40.50.1000">
    <property type="entry name" value="HAD superfamily/HAD-like"/>
    <property type="match status" value="1"/>
</dbReference>
<gene>
    <name evidence="1" type="ORF">SAMN04489757_10622</name>
</gene>
<dbReference type="RefSeq" id="WP_091684897.1">
    <property type="nucleotide sequence ID" value="NZ_BAABFM010000013.1"/>
</dbReference>
<keyword evidence="2" id="KW-1185">Reference proteome</keyword>
<dbReference type="AlphaFoldDB" id="A0A1I5DIJ3"/>
<protein>
    <submittedName>
        <fullName evidence="1">Haloacid dehalogenase superfamily, subfamily IA, variant 3 with third motif having DD or ED/haloacid dehalogenase superfamily, subfamily IA, variant 1 with third motif having Dx(3-4)D or Dx(3-4)E</fullName>
    </submittedName>
</protein>
<dbReference type="SFLD" id="SFLDS00003">
    <property type="entry name" value="Haloacid_Dehalogenase"/>
    <property type="match status" value="1"/>
</dbReference>
<name>A0A1I5DIJ3_9FIRM</name>
<dbReference type="PANTHER" id="PTHR18901:SF38">
    <property type="entry name" value="PSEUDOURIDINE-5'-PHOSPHATASE"/>
    <property type="match status" value="1"/>
</dbReference>
<dbReference type="Gene3D" id="1.10.150.240">
    <property type="entry name" value="Putative phosphatase, domain 2"/>
    <property type="match status" value="1"/>
</dbReference>
<organism evidence="1 2">
    <name type="scientific">Anaerocolumna aminovalerica</name>
    <dbReference type="NCBI Taxonomy" id="1527"/>
    <lineage>
        <taxon>Bacteria</taxon>
        <taxon>Bacillati</taxon>
        <taxon>Bacillota</taxon>
        <taxon>Clostridia</taxon>
        <taxon>Lachnospirales</taxon>
        <taxon>Lachnospiraceae</taxon>
        <taxon>Anaerocolumna</taxon>
    </lineage>
</organism>
<dbReference type="InterPro" id="IPR023198">
    <property type="entry name" value="PGP-like_dom2"/>
</dbReference>
<dbReference type="NCBIfam" id="TIGR01549">
    <property type="entry name" value="HAD-SF-IA-v1"/>
    <property type="match status" value="1"/>
</dbReference>
<dbReference type="Proteomes" id="UP000198806">
    <property type="component" value="Unassembled WGS sequence"/>
</dbReference>
<dbReference type="Pfam" id="PF13419">
    <property type="entry name" value="HAD_2"/>
    <property type="match status" value="1"/>
</dbReference>
<dbReference type="NCBIfam" id="TIGR01509">
    <property type="entry name" value="HAD-SF-IA-v3"/>
    <property type="match status" value="1"/>
</dbReference>